<dbReference type="CDD" id="cd00093">
    <property type="entry name" value="HTH_XRE"/>
    <property type="match status" value="1"/>
</dbReference>
<gene>
    <name evidence="2" type="ORF">DSOL_2541</name>
</gene>
<evidence type="ECO:0000259" key="1">
    <source>
        <dbReference type="PROSITE" id="PS50943"/>
    </source>
</evidence>
<evidence type="ECO:0000313" key="2">
    <source>
        <dbReference type="EMBL" id="OLN31516.1"/>
    </source>
</evidence>
<dbReference type="InterPro" id="IPR010982">
    <property type="entry name" value="Lambda_DNA-bd_dom_sf"/>
</dbReference>
<dbReference type="GO" id="GO:0003677">
    <property type="term" value="F:DNA binding"/>
    <property type="evidence" value="ECO:0007669"/>
    <property type="project" value="InterPro"/>
</dbReference>
<dbReference type="Gene3D" id="1.10.260.40">
    <property type="entry name" value="lambda repressor-like DNA-binding domains"/>
    <property type="match status" value="1"/>
</dbReference>
<dbReference type="PROSITE" id="PS50943">
    <property type="entry name" value="HTH_CROC1"/>
    <property type="match status" value="1"/>
</dbReference>
<organism evidence="2 3">
    <name type="scientific">Desulfosporosinus metallidurans</name>
    <dbReference type="NCBI Taxonomy" id="1888891"/>
    <lineage>
        <taxon>Bacteria</taxon>
        <taxon>Bacillati</taxon>
        <taxon>Bacillota</taxon>
        <taxon>Clostridia</taxon>
        <taxon>Eubacteriales</taxon>
        <taxon>Desulfitobacteriaceae</taxon>
        <taxon>Desulfosporosinus</taxon>
    </lineage>
</organism>
<comment type="caution">
    <text evidence="2">The sequence shown here is derived from an EMBL/GenBank/DDBJ whole genome shotgun (WGS) entry which is preliminary data.</text>
</comment>
<protein>
    <recommendedName>
        <fullName evidence="1">HTH cro/C1-type domain-containing protein</fullName>
    </recommendedName>
</protein>
<dbReference type="SUPFAM" id="SSF47413">
    <property type="entry name" value="lambda repressor-like DNA-binding domains"/>
    <property type="match status" value="1"/>
</dbReference>
<evidence type="ECO:0000313" key="3">
    <source>
        <dbReference type="Proteomes" id="UP000186102"/>
    </source>
</evidence>
<dbReference type="AlphaFoldDB" id="A0A1Q8QW35"/>
<dbReference type="Proteomes" id="UP000186102">
    <property type="component" value="Unassembled WGS sequence"/>
</dbReference>
<dbReference type="InterPro" id="IPR001387">
    <property type="entry name" value="Cro/C1-type_HTH"/>
</dbReference>
<name>A0A1Q8QW35_9FIRM</name>
<accession>A0A1Q8QW35</accession>
<dbReference type="OrthoDB" id="9814553at2"/>
<proteinExistence type="predicted"/>
<sequence>MNESHFGRNFKKWRLHRGITLQELEQKTGLKKHYLFRIERGLYKGTPNQWIRLLKELNVSIEQFALDPRLSNNEELSHSKSQS</sequence>
<keyword evidence="3" id="KW-1185">Reference proteome</keyword>
<dbReference type="STRING" id="1888891.DSOL_2541"/>
<dbReference type="EMBL" id="MLBF01000017">
    <property type="protein sequence ID" value="OLN31516.1"/>
    <property type="molecule type" value="Genomic_DNA"/>
</dbReference>
<reference evidence="2 3" key="1">
    <citation type="submission" date="2016-09" db="EMBL/GenBank/DDBJ databases">
        <title>Complete genome of Desulfosporosinus sp. OL.</title>
        <authorList>
            <person name="Mardanov A."/>
            <person name="Beletsky A."/>
            <person name="Panova A."/>
            <person name="Karnachuk O."/>
            <person name="Ravin N."/>
        </authorList>
    </citation>
    <scope>NUCLEOTIDE SEQUENCE [LARGE SCALE GENOMIC DNA]</scope>
    <source>
        <strain evidence="2 3">OL</strain>
    </source>
</reference>
<dbReference type="RefSeq" id="WP_075365146.1">
    <property type="nucleotide sequence ID" value="NZ_MLBF01000017.1"/>
</dbReference>
<dbReference type="Pfam" id="PF01381">
    <property type="entry name" value="HTH_3"/>
    <property type="match status" value="1"/>
</dbReference>
<feature type="domain" description="HTH cro/C1-type" evidence="1">
    <location>
        <begin position="10"/>
        <end position="64"/>
    </location>
</feature>
<dbReference type="SMART" id="SM00530">
    <property type="entry name" value="HTH_XRE"/>
    <property type="match status" value="1"/>
</dbReference>